<protein>
    <recommendedName>
        <fullName evidence="2">Lipid/polyisoprenoid-binding YceI-like domain-containing protein</fullName>
    </recommendedName>
</protein>
<evidence type="ECO:0000313" key="4">
    <source>
        <dbReference type="Proteomes" id="UP000247892"/>
    </source>
</evidence>
<accession>A0A318LPH7</accession>
<dbReference type="Gene3D" id="2.40.128.110">
    <property type="entry name" value="Lipid/polyisoprenoid-binding, YceI-like"/>
    <property type="match status" value="1"/>
</dbReference>
<reference evidence="3 4" key="1">
    <citation type="submission" date="2016-07" db="EMBL/GenBank/DDBJ databases">
        <title>Draft genome sequence of Prauserella sp. YIM 121212, isolated from alkaline soil.</title>
        <authorList>
            <person name="Ruckert C."/>
            <person name="Albersmeier A."/>
            <person name="Jiang C.-L."/>
            <person name="Jiang Y."/>
            <person name="Kalinowski J."/>
            <person name="Schneider O."/>
            <person name="Winkler A."/>
            <person name="Zotchev S.B."/>
        </authorList>
    </citation>
    <scope>NUCLEOTIDE SEQUENCE [LARGE SCALE GENOMIC DNA]</scope>
    <source>
        <strain evidence="3 4">YIM 121212</strain>
    </source>
</reference>
<dbReference type="OrthoDB" id="9811006at2"/>
<dbReference type="PANTHER" id="PTHR34406:SF1">
    <property type="entry name" value="PROTEIN YCEI"/>
    <property type="match status" value="1"/>
</dbReference>
<dbReference type="AlphaFoldDB" id="A0A318LPH7"/>
<comment type="similarity">
    <text evidence="1">Belongs to the UPF0312 family.</text>
</comment>
<dbReference type="Proteomes" id="UP000247892">
    <property type="component" value="Unassembled WGS sequence"/>
</dbReference>
<dbReference type="InterPro" id="IPR007372">
    <property type="entry name" value="Lipid/polyisoprenoid-bd_YceI"/>
</dbReference>
<dbReference type="RefSeq" id="WP_110339155.1">
    <property type="nucleotide sequence ID" value="NZ_JBHVKT010000098.1"/>
</dbReference>
<dbReference type="EMBL" id="MASU01000008">
    <property type="protein sequence ID" value="PXY29525.1"/>
    <property type="molecule type" value="Genomic_DNA"/>
</dbReference>
<dbReference type="SMART" id="SM00867">
    <property type="entry name" value="YceI"/>
    <property type="match status" value="1"/>
</dbReference>
<evidence type="ECO:0000256" key="1">
    <source>
        <dbReference type="ARBA" id="ARBA00008812"/>
    </source>
</evidence>
<keyword evidence="4" id="KW-1185">Reference proteome</keyword>
<evidence type="ECO:0000313" key="3">
    <source>
        <dbReference type="EMBL" id="PXY29525.1"/>
    </source>
</evidence>
<organism evidence="3 4">
    <name type="scientific">Prauserella flavalba</name>
    <dbReference type="NCBI Taxonomy" id="1477506"/>
    <lineage>
        <taxon>Bacteria</taxon>
        <taxon>Bacillati</taxon>
        <taxon>Actinomycetota</taxon>
        <taxon>Actinomycetes</taxon>
        <taxon>Pseudonocardiales</taxon>
        <taxon>Pseudonocardiaceae</taxon>
        <taxon>Prauserella</taxon>
    </lineage>
</organism>
<dbReference type="PANTHER" id="PTHR34406">
    <property type="entry name" value="PROTEIN YCEI"/>
    <property type="match status" value="1"/>
</dbReference>
<dbReference type="SUPFAM" id="SSF101874">
    <property type="entry name" value="YceI-like"/>
    <property type="match status" value="1"/>
</dbReference>
<dbReference type="Pfam" id="PF04264">
    <property type="entry name" value="YceI"/>
    <property type="match status" value="1"/>
</dbReference>
<name>A0A318LPH7_9PSEU</name>
<dbReference type="InterPro" id="IPR036761">
    <property type="entry name" value="TTHA0802/YceI-like_sf"/>
</dbReference>
<feature type="domain" description="Lipid/polyisoprenoid-binding YceI-like" evidence="2">
    <location>
        <begin position="15"/>
        <end position="179"/>
    </location>
</feature>
<proteinExistence type="inferred from homology"/>
<comment type="caution">
    <text evidence="3">The sequence shown here is derived from an EMBL/GenBank/DDBJ whole genome shotgun (WGS) entry which is preliminary data.</text>
</comment>
<gene>
    <name evidence="3" type="ORF">BA062_20230</name>
</gene>
<evidence type="ECO:0000259" key="2">
    <source>
        <dbReference type="SMART" id="SM00867"/>
    </source>
</evidence>
<sequence length="182" mass="19186">MSAPTTEIPGYIVGTWTIDAVHSDVTFTVRHLGVSKVRGRFGEFGGEIVTAENIADSSVTATIQAHSVDTNNEQRDAHVKGGDFLDVEQFPTLTFHTKGIRADGEDFLIDGELTLHGVTKPVTLNAELGGFGDGMTEGSKVLGVSATTEISRSDFGVGATIPTAVVSDKIKIELNIEAGLQA</sequence>